<dbReference type="AlphaFoldDB" id="A0A8J5K620"/>
<evidence type="ECO:0000313" key="5">
    <source>
        <dbReference type="Proteomes" id="UP000747542"/>
    </source>
</evidence>
<sequence>MSSVLSLETYWMALVRSLTTGTITTQCSNTHSLYVPHTSGFGYTLYIETNGCTMGYVYVWLLVYRGMFGCWYRGLGMEASGISSGLSSLPCTPLDEERPGSSLSTASRSSRIPRLTRSASLRIKSSTSTTTYNSSSNHTPESKTVEVKSSSDPRPTSRTSSKGITRSASFVTSRGMGGITRPSSSSTTNSMTPTSSSTSSTPSGTSRVYGHSLTPETPRRFTHPGNHTRRVNNASSDRKTHSYAGLGSSWHPSLSYHHHHTTSSTNHHNHPSRRPNFLPVSSTPSSLTQTSSSVPITPASQPETPSRSPNLDLDDVDSVKSFGSVCSAVSCDAGLSQHLHHHQSSCGSSSSSRGGGGRNLKYVLHCRHNHDYDPDNYLTPTQRAARRIRELKNQLAEARREVHLRDAEISRLTRELVELRLLKARSQQREDEAETNTERNDKITIRRPAICNGTDLRNDPQRRLATEPRATPSTPTPKTSATPSEGSEPELSRLMDNLTTGASESGAARVPVVSPAAGSVAETTSDSVDLTRSLADSGHYEDLTSPCLSSRDPFEASRGSLRGRRVDEDEDEVDPWTAVEETEARLREEYERREDQLKRNHMDEYHELKEKHNDRVEALLSKLSDANLKYFELRPMYDRSQERIRELERDVTRLKDELTEAELRHQKMYLQMFLKGQQAAKLQADDEQDGEDGSQSSISSGGPVVDLMKQLARTEEELEKIKVSSVECLDVNSSHSHLSFKLAATYCEQMLVLFLLFLLLSEVVVTWIQFCNPVDSLMFRVW</sequence>
<feature type="compositionally biased region" description="Basic and acidic residues" evidence="2">
    <location>
        <begin position="456"/>
        <end position="466"/>
    </location>
</feature>
<feature type="compositionally biased region" description="Polar residues" evidence="2">
    <location>
        <begin position="163"/>
        <end position="172"/>
    </location>
</feature>
<reference evidence="4" key="1">
    <citation type="journal article" date="2021" name="Sci. Adv.">
        <title>The American lobster genome reveals insights on longevity, neural, and immune adaptations.</title>
        <authorList>
            <person name="Polinski J.M."/>
            <person name="Zimin A.V."/>
            <person name="Clark K.F."/>
            <person name="Kohn A.B."/>
            <person name="Sadowski N."/>
            <person name="Timp W."/>
            <person name="Ptitsyn A."/>
            <person name="Khanna P."/>
            <person name="Romanova D.Y."/>
            <person name="Williams P."/>
            <person name="Greenwood S.J."/>
            <person name="Moroz L.L."/>
            <person name="Walt D.R."/>
            <person name="Bodnar A.G."/>
        </authorList>
    </citation>
    <scope>NUCLEOTIDE SEQUENCE</scope>
    <source>
        <strain evidence="4">GMGI-L3</strain>
    </source>
</reference>
<feature type="compositionally biased region" description="Basic and acidic residues" evidence="2">
    <location>
        <begin position="140"/>
        <end position="151"/>
    </location>
</feature>
<feature type="compositionally biased region" description="Low complexity" evidence="2">
    <location>
        <begin position="125"/>
        <end position="139"/>
    </location>
</feature>
<feature type="compositionally biased region" description="Low complexity" evidence="2">
    <location>
        <begin position="278"/>
        <end position="295"/>
    </location>
</feature>
<feature type="region of interest" description="Disordered" evidence="2">
    <location>
        <begin position="544"/>
        <end position="573"/>
    </location>
</feature>
<feature type="compositionally biased region" description="Low complexity" evidence="2">
    <location>
        <begin position="152"/>
        <end position="162"/>
    </location>
</feature>
<dbReference type="Proteomes" id="UP000747542">
    <property type="component" value="Unassembled WGS sequence"/>
</dbReference>
<evidence type="ECO:0000256" key="2">
    <source>
        <dbReference type="SAM" id="MobiDB-lite"/>
    </source>
</evidence>
<gene>
    <name evidence="4" type="ORF">Hamer_G016849</name>
</gene>
<feature type="coiled-coil region" evidence="1">
    <location>
        <begin position="579"/>
        <end position="671"/>
    </location>
</feature>
<name>A0A8J5K620_HOMAM</name>
<feature type="compositionally biased region" description="Low complexity" evidence="2">
    <location>
        <begin position="468"/>
        <end position="484"/>
    </location>
</feature>
<feature type="compositionally biased region" description="Basic residues" evidence="2">
    <location>
        <begin position="256"/>
        <end position="273"/>
    </location>
</feature>
<keyword evidence="3" id="KW-0812">Transmembrane</keyword>
<dbReference type="EMBL" id="JAHLQT010020459">
    <property type="protein sequence ID" value="KAG7168209.1"/>
    <property type="molecule type" value="Genomic_DNA"/>
</dbReference>
<evidence type="ECO:0000256" key="1">
    <source>
        <dbReference type="SAM" id="Coils"/>
    </source>
</evidence>
<feature type="compositionally biased region" description="Low complexity" evidence="2">
    <location>
        <begin position="505"/>
        <end position="521"/>
    </location>
</feature>
<dbReference type="Pfam" id="PF15290">
    <property type="entry name" value="Syntaphilin"/>
    <property type="match status" value="1"/>
</dbReference>
<protein>
    <submittedName>
        <fullName evidence="4">Putative Golgi-localized syntaxin-1-binding clamp-containing protein</fullName>
    </submittedName>
</protein>
<feature type="region of interest" description="Disordered" evidence="2">
    <location>
        <begin position="425"/>
        <end position="524"/>
    </location>
</feature>
<feature type="compositionally biased region" description="Basic residues" evidence="2">
    <location>
        <begin position="220"/>
        <end position="230"/>
    </location>
</feature>
<feature type="compositionally biased region" description="Low complexity" evidence="2">
    <location>
        <begin position="101"/>
        <end position="110"/>
    </location>
</feature>
<organism evidence="4 5">
    <name type="scientific">Homarus americanus</name>
    <name type="common">American lobster</name>
    <dbReference type="NCBI Taxonomy" id="6706"/>
    <lineage>
        <taxon>Eukaryota</taxon>
        <taxon>Metazoa</taxon>
        <taxon>Ecdysozoa</taxon>
        <taxon>Arthropoda</taxon>
        <taxon>Crustacea</taxon>
        <taxon>Multicrustacea</taxon>
        <taxon>Malacostraca</taxon>
        <taxon>Eumalacostraca</taxon>
        <taxon>Eucarida</taxon>
        <taxon>Decapoda</taxon>
        <taxon>Pleocyemata</taxon>
        <taxon>Astacidea</taxon>
        <taxon>Nephropoidea</taxon>
        <taxon>Nephropidae</taxon>
        <taxon>Homarus</taxon>
    </lineage>
</organism>
<feature type="compositionally biased region" description="Polar residues" evidence="2">
    <location>
        <begin position="298"/>
        <end position="309"/>
    </location>
</feature>
<evidence type="ECO:0000313" key="4">
    <source>
        <dbReference type="EMBL" id="KAG7168209.1"/>
    </source>
</evidence>
<proteinExistence type="predicted"/>
<keyword evidence="1" id="KW-0175">Coiled coil</keyword>
<feature type="transmembrane region" description="Helical" evidence="3">
    <location>
        <begin position="750"/>
        <end position="770"/>
    </location>
</feature>
<comment type="caution">
    <text evidence="4">The sequence shown here is derived from an EMBL/GenBank/DDBJ whole genome shotgun (WGS) entry which is preliminary data.</text>
</comment>
<keyword evidence="3" id="KW-1133">Transmembrane helix</keyword>
<keyword evidence="3" id="KW-0472">Membrane</keyword>
<feature type="region of interest" description="Disordered" evidence="2">
    <location>
        <begin position="681"/>
        <end position="702"/>
    </location>
</feature>
<accession>A0A8J5K620</accession>
<keyword evidence="5" id="KW-1185">Reference proteome</keyword>
<dbReference type="InterPro" id="IPR028197">
    <property type="entry name" value="Syntaphilin/Syntabulin"/>
</dbReference>
<evidence type="ECO:0000256" key="3">
    <source>
        <dbReference type="SAM" id="Phobius"/>
    </source>
</evidence>
<feature type="compositionally biased region" description="Low complexity" evidence="2">
    <location>
        <begin position="180"/>
        <end position="206"/>
    </location>
</feature>
<feature type="region of interest" description="Disordered" evidence="2">
    <location>
        <begin position="93"/>
        <end position="315"/>
    </location>
</feature>